<dbReference type="Pfam" id="PF14307">
    <property type="entry name" value="Glyco_tran_WbsX"/>
    <property type="match status" value="1"/>
</dbReference>
<dbReference type="RefSeq" id="WP_023495337.1">
    <property type="nucleotide sequence ID" value="NZ_AYLO01000090.1"/>
</dbReference>
<dbReference type="InterPro" id="IPR032719">
    <property type="entry name" value="WbsX"/>
</dbReference>
<gene>
    <name evidence="1" type="ORF">MGMO_94c00310</name>
</gene>
<dbReference type="OrthoDB" id="9816424at2"/>
<proteinExistence type="predicted"/>
<name>V5DWA2_9GAMM</name>
<dbReference type="PANTHER" id="PTHR41244">
    <property type="entry name" value="RHAMNAN SYNTHESIS F"/>
    <property type="match status" value="1"/>
</dbReference>
<reference evidence="1 2" key="1">
    <citation type="journal article" date="2013" name="Genome Announc.">
        <title>Draft Genome Sequence of the Methanotrophic Gammaproteobacterium Methyloglobulus morosus DSM 22980 Strain KoM1.</title>
        <authorList>
            <person name="Poehlein A."/>
            <person name="Deutzmann J.S."/>
            <person name="Daniel R."/>
            <person name="Simeonova D.D."/>
        </authorList>
    </citation>
    <scope>NUCLEOTIDE SEQUENCE [LARGE SCALE GENOMIC DNA]</scope>
    <source>
        <strain evidence="1 2">KoM1</strain>
    </source>
</reference>
<dbReference type="Proteomes" id="UP000017842">
    <property type="component" value="Unassembled WGS sequence"/>
</dbReference>
<evidence type="ECO:0000313" key="2">
    <source>
        <dbReference type="Proteomes" id="UP000017842"/>
    </source>
</evidence>
<dbReference type="PATRIC" id="fig|1116472.3.peg.2628"/>
<evidence type="ECO:0008006" key="3">
    <source>
        <dbReference type="Google" id="ProtNLM"/>
    </source>
</evidence>
<dbReference type="PANTHER" id="PTHR41244:SF1">
    <property type="entry name" value="GLYCOSYLTRANSFERASE"/>
    <property type="match status" value="1"/>
</dbReference>
<dbReference type="Gene3D" id="3.20.20.80">
    <property type="entry name" value="Glycosidases"/>
    <property type="match status" value="1"/>
</dbReference>
<dbReference type="eggNOG" id="COG0457">
    <property type="taxonomic scope" value="Bacteria"/>
</dbReference>
<protein>
    <recommendedName>
        <fullName evidence="3">Glycosyl transferase</fullName>
    </recommendedName>
</protein>
<dbReference type="AlphaFoldDB" id="V5DWA2"/>
<organism evidence="1 2">
    <name type="scientific">Methyloglobulus morosus KoM1</name>
    <dbReference type="NCBI Taxonomy" id="1116472"/>
    <lineage>
        <taxon>Bacteria</taxon>
        <taxon>Pseudomonadati</taxon>
        <taxon>Pseudomonadota</taxon>
        <taxon>Gammaproteobacteria</taxon>
        <taxon>Methylococcales</taxon>
        <taxon>Methylococcaceae</taxon>
        <taxon>Methyloglobulus</taxon>
    </lineage>
</organism>
<comment type="caution">
    <text evidence="1">The sequence shown here is derived from an EMBL/GenBank/DDBJ whole genome shotgun (WGS) entry which is preliminary data.</text>
</comment>
<sequence>MNPIHNSQHTKLIAMYFPQFHAIPENDAWWGKGFTDWDNVKTGQAQFEGHYQPRIPLNNNYYDQSKLETLLWQIDLAKEHGVYGFCHYHYWFDGRQLLETPTNTMLQNKAIDFPFCLSWANETWSRRWDGRDHHILIKQTHPPTKESWKRHYDYLIKAWQDPRAIKVDGKPVFVIYRPLKVDKINEMLNYWRELAVKDGLPGLYFIFQKGYELPTRHCLESFDAAFQFQPFEAVYSPALNEQSFRNWPLYKMFRLMPEYIQEVFRSLRTNYVRRKLRFHDYDRVWQQIVEIRPDETLTTYPGAFVDWDNSARYKDRAILFRGASPESFKKWFGKLAETMPQRNLPENFIFLNAWNEWSEGTYLEPDERYGYQYLEAVKHVLG</sequence>
<evidence type="ECO:0000313" key="1">
    <source>
        <dbReference type="EMBL" id="ESS71616.1"/>
    </source>
</evidence>
<accession>V5DWA2</accession>
<dbReference type="STRING" id="1116472.MGMO_94c00310"/>
<dbReference type="CDD" id="cd11579">
    <property type="entry name" value="Glyco_tran_WbsX"/>
    <property type="match status" value="1"/>
</dbReference>
<dbReference type="EMBL" id="AYLO01000090">
    <property type="protein sequence ID" value="ESS71616.1"/>
    <property type="molecule type" value="Genomic_DNA"/>
</dbReference>
<keyword evidence="2" id="KW-1185">Reference proteome</keyword>